<accession>A0A2I0XBC9</accession>
<reference evidence="1 2" key="1">
    <citation type="journal article" date="2016" name="Sci. Rep.">
        <title>The Dendrobium catenatum Lindl. genome sequence provides insights into polysaccharide synthase, floral development and adaptive evolution.</title>
        <authorList>
            <person name="Zhang G.Q."/>
            <person name="Xu Q."/>
            <person name="Bian C."/>
            <person name="Tsai W.C."/>
            <person name="Yeh C.M."/>
            <person name="Liu K.W."/>
            <person name="Yoshida K."/>
            <person name="Zhang L.S."/>
            <person name="Chang S.B."/>
            <person name="Chen F."/>
            <person name="Shi Y."/>
            <person name="Su Y.Y."/>
            <person name="Zhang Y.Q."/>
            <person name="Chen L.J."/>
            <person name="Yin Y."/>
            <person name="Lin M."/>
            <person name="Huang H."/>
            <person name="Deng H."/>
            <person name="Wang Z.W."/>
            <person name="Zhu S.L."/>
            <person name="Zhao X."/>
            <person name="Deng C."/>
            <person name="Niu S.C."/>
            <person name="Huang J."/>
            <person name="Wang M."/>
            <person name="Liu G.H."/>
            <person name="Yang H.J."/>
            <person name="Xiao X.J."/>
            <person name="Hsiao Y.Y."/>
            <person name="Wu W.L."/>
            <person name="Chen Y.Y."/>
            <person name="Mitsuda N."/>
            <person name="Ohme-Takagi M."/>
            <person name="Luo Y.B."/>
            <person name="Van de Peer Y."/>
            <person name="Liu Z.J."/>
        </authorList>
    </citation>
    <scope>NUCLEOTIDE SEQUENCE [LARGE SCALE GENOMIC DNA]</scope>
    <source>
        <tissue evidence="1">The whole plant</tissue>
    </source>
</reference>
<dbReference type="EMBL" id="KZ501987">
    <property type="protein sequence ID" value="PKU85219.1"/>
    <property type="molecule type" value="Genomic_DNA"/>
</dbReference>
<dbReference type="AlphaFoldDB" id="A0A2I0XBC9"/>
<evidence type="ECO:0000313" key="1">
    <source>
        <dbReference type="EMBL" id="PKU85219.1"/>
    </source>
</evidence>
<dbReference type="Proteomes" id="UP000233837">
    <property type="component" value="Unassembled WGS sequence"/>
</dbReference>
<organism evidence="1 2">
    <name type="scientific">Dendrobium catenatum</name>
    <dbReference type="NCBI Taxonomy" id="906689"/>
    <lineage>
        <taxon>Eukaryota</taxon>
        <taxon>Viridiplantae</taxon>
        <taxon>Streptophyta</taxon>
        <taxon>Embryophyta</taxon>
        <taxon>Tracheophyta</taxon>
        <taxon>Spermatophyta</taxon>
        <taxon>Magnoliopsida</taxon>
        <taxon>Liliopsida</taxon>
        <taxon>Asparagales</taxon>
        <taxon>Orchidaceae</taxon>
        <taxon>Epidendroideae</taxon>
        <taxon>Malaxideae</taxon>
        <taxon>Dendrobiinae</taxon>
        <taxon>Dendrobium</taxon>
    </lineage>
</organism>
<reference evidence="1 2" key="2">
    <citation type="journal article" date="2017" name="Nature">
        <title>The Apostasia genome and the evolution of orchids.</title>
        <authorList>
            <person name="Zhang G.Q."/>
            <person name="Liu K.W."/>
            <person name="Li Z."/>
            <person name="Lohaus R."/>
            <person name="Hsiao Y.Y."/>
            <person name="Niu S.C."/>
            <person name="Wang J.Y."/>
            <person name="Lin Y.C."/>
            <person name="Xu Q."/>
            <person name="Chen L.J."/>
            <person name="Yoshida K."/>
            <person name="Fujiwara S."/>
            <person name="Wang Z.W."/>
            <person name="Zhang Y.Q."/>
            <person name="Mitsuda N."/>
            <person name="Wang M."/>
            <person name="Liu G.H."/>
            <person name="Pecoraro L."/>
            <person name="Huang H.X."/>
            <person name="Xiao X.J."/>
            <person name="Lin M."/>
            <person name="Wu X.Y."/>
            <person name="Wu W.L."/>
            <person name="Chen Y.Y."/>
            <person name="Chang S.B."/>
            <person name="Sakamoto S."/>
            <person name="Ohme-Takagi M."/>
            <person name="Yagi M."/>
            <person name="Zeng S.J."/>
            <person name="Shen C.Y."/>
            <person name="Yeh C.M."/>
            <person name="Luo Y.B."/>
            <person name="Tsai W.C."/>
            <person name="Van de Peer Y."/>
            <person name="Liu Z.J."/>
        </authorList>
    </citation>
    <scope>NUCLEOTIDE SEQUENCE [LARGE SCALE GENOMIC DNA]</scope>
    <source>
        <tissue evidence="1">The whole plant</tissue>
    </source>
</reference>
<protein>
    <submittedName>
        <fullName evidence="1">Uncharacterized protein</fullName>
    </submittedName>
</protein>
<keyword evidence="2" id="KW-1185">Reference proteome</keyword>
<evidence type="ECO:0000313" key="2">
    <source>
        <dbReference type="Proteomes" id="UP000233837"/>
    </source>
</evidence>
<proteinExistence type="predicted"/>
<sequence length="50" mass="5369">MPSRMTAHPDAGEDERIDILPPSCPVIYTGEVLSDATGQSIQTIAQKSLQ</sequence>
<gene>
    <name evidence="1" type="ORF">MA16_Dca018269</name>
</gene>
<name>A0A2I0XBC9_9ASPA</name>